<dbReference type="SUPFAM" id="SSF50985">
    <property type="entry name" value="RCC1/BLIP-II"/>
    <property type="match status" value="1"/>
</dbReference>
<dbReference type="PANTHER" id="PTHR45982:SF1">
    <property type="entry name" value="REGULATOR OF CHROMOSOME CONDENSATION"/>
    <property type="match status" value="1"/>
</dbReference>
<sequence length="947" mass="97079">MPTHWRSSLKEMSYQTNFFKGKVVGRSVVAVSLLLGVLAMGAPVNPPVLAAGVPSAVDASSVVRAQAVNQNDGLTAQKVDVGNSHTCALSTGEVYCWGSNDSKQLGIGASSLSEVSYPVSVASVSGGFQNSGVTDLIVGEYTSCAIKGGSLYCWGYNQYGQMGNGTTTAAAAPVKIPDVAGGFTNSNIEKVAVGTTHICAVRGTTSTAADANDRIYCWGLSSSKRLGHTTTATIGAVDTPKLVAASNGFLNDGTKAISGVALTDSGACAIEDGVVYCWGTGSGELGPAPSGNSATVWNYLATPIAAGEISGGNTSIEKIDANFRHACVLKAGIIYCWGENSTGMLGSVSPTVRGTAVKIADVANVFTNTGVTSMAVGNKNVCVVKGAVLFCWGSRDDGMLMDGSVGQVSGNVTSATKMEDGELTNSGLEVGADAVSISYYSGCVTKSAKIYCWGTDRQGGLGLAGLPSYDDATQRSVSQLPRLVLKTTPPTVSAVSPTSFGVGDKITITGTNFNTSTLVWVGANSSTDAQSNICGSIVIRNSGTELECTFASTTTQRRFLYVRNLRQLDADIASSSYTWTSSTGGGGGPVGGGGGGGGGGSTPTLPTLTGTIEEVAGPGIKLTVPAVARGARLDLTIRPSTFTFSPNNADNPVGRLGDADATSVTAESIAWFAPNNTQTRSTRLEVGATYTVSYMQVIFSPYAFSAETTTTITITGKASAPRVTTSTTIAPVTTVAPAATTAAVPGVTVTDTKVYTAAAPKKVAAGSAIAVMTPAQAKTRDIETLTPMVCVPANDDLVFIKTGRCVAQIVNERTGKVLRTLSTRVVADEVSELNVGNEIVTLAPIYFGGASASVDAVAIKRLQSIKDRISAAGTVLLVGHSGILMGNTPENQEMSRARAIATRKELQRMGAKGPFYITSAGALAPATTKMTSAAQAKNRRVVIVLIP</sequence>
<feature type="compositionally biased region" description="Gly residues" evidence="1">
    <location>
        <begin position="583"/>
        <end position="601"/>
    </location>
</feature>
<dbReference type="AlphaFoldDB" id="A0A6J6LP35"/>
<dbReference type="InterPro" id="IPR051553">
    <property type="entry name" value="Ran_GTPase-activating"/>
</dbReference>
<feature type="region of interest" description="Disordered" evidence="1">
    <location>
        <begin position="578"/>
        <end position="603"/>
    </location>
</feature>
<dbReference type="InterPro" id="IPR000408">
    <property type="entry name" value="Reg_chr_condens"/>
</dbReference>
<dbReference type="InterPro" id="IPR006665">
    <property type="entry name" value="OmpA-like"/>
</dbReference>
<protein>
    <submittedName>
        <fullName evidence="3">Unannotated protein</fullName>
    </submittedName>
</protein>
<feature type="domain" description="OmpA-like" evidence="2">
    <location>
        <begin position="835"/>
        <end position="947"/>
    </location>
</feature>
<dbReference type="Gene3D" id="2.60.40.10">
    <property type="entry name" value="Immunoglobulins"/>
    <property type="match status" value="1"/>
</dbReference>
<evidence type="ECO:0000259" key="2">
    <source>
        <dbReference type="PROSITE" id="PS51123"/>
    </source>
</evidence>
<dbReference type="PROSITE" id="PS50012">
    <property type="entry name" value="RCC1_3"/>
    <property type="match status" value="2"/>
</dbReference>
<evidence type="ECO:0000256" key="1">
    <source>
        <dbReference type="SAM" id="MobiDB-lite"/>
    </source>
</evidence>
<dbReference type="Pfam" id="PF00415">
    <property type="entry name" value="RCC1"/>
    <property type="match status" value="1"/>
</dbReference>
<dbReference type="Gene3D" id="3.30.1330.60">
    <property type="entry name" value="OmpA-like domain"/>
    <property type="match status" value="1"/>
</dbReference>
<dbReference type="PRINTS" id="PR00633">
    <property type="entry name" value="RCCNDNSATION"/>
</dbReference>
<dbReference type="InterPro" id="IPR009091">
    <property type="entry name" value="RCC1/BLIP-II"/>
</dbReference>
<dbReference type="InterPro" id="IPR014756">
    <property type="entry name" value="Ig_E-set"/>
</dbReference>
<dbReference type="Gene3D" id="2.130.10.30">
    <property type="entry name" value="Regulator of chromosome condensation 1/beta-lactamase-inhibitor protein II"/>
    <property type="match status" value="2"/>
</dbReference>
<dbReference type="Pfam" id="PF01833">
    <property type="entry name" value="TIG"/>
    <property type="match status" value="1"/>
</dbReference>
<dbReference type="PANTHER" id="PTHR45982">
    <property type="entry name" value="REGULATOR OF CHROMOSOME CONDENSATION"/>
    <property type="match status" value="1"/>
</dbReference>
<reference evidence="3" key="1">
    <citation type="submission" date="2020-05" db="EMBL/GenBank/DDBJ databases">
        <authorList>
            <person name="Chiriac C."/>
            <person name="Salcher M."/>
            <person name="Ghai R."/>
            <person name="Kavagutti S V."/>
        </authorList>
    </citation>
    <scope>NUCLEOTIDE SEQUENCE</scope>
</reference>
<proteinExistence type="predicted"/>
<dbReference type="SUPFAM" id="SSF103088">
    <property type="entry name" value="OmpA-like"/>
    <property type="match status" value="1"/>
</dbReference>
<dbReference type="PROSITE" id="PS51123">
    <property type="entry name" value="OMPA_2"/>
    <property type="match status" value="1"/>
</dbReference>
<dbReference type="Pfam" id="PF13540">
    <property type="entry name" value="RCC1_2"/>
    <property type="match status" value="1"/>
</dbReference>
<dbReference type="GO" id="GO:0005737">
    <property type="term" value="C:cytoplasm"/>
    <property type="evidence" value="ECO:0007669"/>
    <property type="project" value="TreeGrafter"/>
</dbReference>
<dbReference type="InterPro" id="IPR002909">
    <property type="entry name" value="IPT_dom"/>
</dbReference>
<dbReference type="InterPro" id="IPR013783">
    <property type="entry name" value="Ig-like_fold"/>
</dbReference>
<accession>A0A6J6LP35</accession>
<dbReference type="InterPro" id="IPR036737">
    <property type="entry name" value="OmpA-like_sf"/>
</dbReference>
<organism evidence="3">
    <name type="scientific">freshwater metagenome</name>
    <dbReference type="NCBI Taxonomy" id="449393"/>
    <lineage>
        <taxon>unclassified sequences</taxon>
        <taxon>metagenomes</taxon>
        <taxon>ecological metagenomes</taxon>
    </lineage>
</organism>
<evidence type="ECO:0000313" key="3">
    <source>
        <dbReference type="EMBL" id="CAB4663627.1"/>
    </source>
</evidence>
<name>A0A6J6LP35_9ZZZZ</name>
<dbReference type="GO" id="GO:0005085">
    <property type="term" value="F:guanyl-nucleotide exchange factor activity"/>
    <property type="evidence" value="ECO:0007669"/>
    <property type="project" value="TreeGrafter"/>
</dbReference>
<dbReference type="EMBL" id="CAEZWV010000004">
    <property type="protein sequence ID" value="CAB4663627.1"/>
    <property type="molecule type" value="Genomic_DNA"/>
</dbReference>
<dbReference type="SUPFAM" id="SSF81296">
    <property type="entry name" value="E set domains"/>
    <property type="match status" value="1"/>
</dbReference>
<gene>
    <name evidence="3" type="ORF">UFOPK2295_00356</name>
</gene>